<dbReference type="AlphaFoldDB" id="A0A6C0LNL8"/>
<name>A0A6C0LNL8_9ZZZZ</name>
<dbReference type="EMBL" id="MN740535">
    <property type="protein sequence ID" value="QHU32073.1"/>
    <property type="molecule type" value="Genomic_DNA"/>
</dbReference>
<accession>A0A6C0LNL8</accession>
<proteinExistence type="predicted"/>
<feature type="compositionally biased region" description="Polar residues" evidence="1">
    <location>
        <begin position="15"/>
        <end position="25"/>
    </location>
</feature>
<feature type="region of interest" description="Disordered" evidence="1">
    <location>
        <begin position="168"/>
        <end position="209"/>
    </location>
</feature>
<protein>
    <submittedName>
        <fullName evidence="2">Uncharacterized protein</fullName>
    </submittedName>
</protein>
<sequence>MSYNKISPPAGQIIKSRNNPPSIKNQRSEAVERKRAIRAHLLRLPPIDPNSDLAKEVMDMRDEEPDDIMEGKENLGIISVPPKTMDPITREPIETGDTIVQIRQINGRGQLITTFVRLDNWLEFIKDCKEANRIIVNPDVSMNQPVSAGEVDIFKAVIAGGDGGSGSNISTQLSTMSLNNSSHSSGGGRRRTYRVKRRKASRRRRAYKN</sequence>
<reference evidence="2" key="1">
    <citation type="journal article" date="2020" name="Nature">
        <title>Giant virus diversity and host interactions through global metagenomics.</title>
        <authorList>
            <person name="Schulz F."/>
            <person name="Roux S."/>
            <person name="Paez-Espino D."/>
            <person name="Jungbluth S."/>
            <person name="Walsh D.A."/>
            <person name="Denef V.J."/>
            <person name="McMahon K.D."/>
            <person name="Konstantinidis K.T."/>
            <person name="Eloe-Fadrosh E.A."/>
            <person name="Kyrpides N.C."/>
            <person name="Woyke T."/>
        </authorList>
    </citation>
    <scope>NUCLEOTIDE SEQUENCE</scope>
    <source>
        <strain evidence="2">GVMAG-M-3300027963-41</strain>
    </source>
</reference>
<evidence type="ECO:0000256" key="1">
    <source>
        <dbReference type="SAM" id="MobiDB-lite"/>
    </source>
</evidence>
<evidence type="ECO:0000313" key="2">
    <source>
        <dbReference type="EMBL" id="QHU32073.1"/>
    </source>
</evidence>
<feature type="region of interest" description="Disordered" evidence="1">
    <location>
        <begin position="1"/>
        <end position="30"/>
    </location>
</feature>
<feature type="compositionally biased region" description="Basic residues" evidence="1">
    <location>
        <begin position="188"/>
        <end position="209"/>
    </location>
</feature>
<organism evidence="2">
    <name type="scientific">viral metagenome</name>
    <dbReference type="NCBI Taxonomy" id="1070528"/>
    <lineage>
        <taxon>unclassified sequences</taxon>
        <taxon>metagenomes</taxon>
        <taxon>organismal metagenomes</taxon>
    </lineage>
</organism>
<feature type="compositionally biased region" description="Polar residues" evidence="1">
    <location>
        <begin position="168"/>
        <end position="180"/>
    </location>
</feature>